<keyword evidence="1" id="KW-0812">Transmembrane</keyword>
<dbReference type="Proteomes" id="UP000280935">
    <property type="component" value="Unassembled WGS sequence"/>
</dbReference>
<evidence type="ECO:0000256" key="1">
    <source>
        <dbReference type="SAM" id="Phobius"/>
    </source>
</evidence>
<reference evidence="2 3" key="1">
    <citation type="submission" date="2018-11" db="EMBL/GenBank/DDBJ databases">
        <title>Genomes From Bacteria Associated with the Canine Oral Cavity: a Test Case for Automated Genome-Based Taxonomic Assignment.</title>
        <authorList>
            <person name="Coil D.A."/>
            <person name="Jospin G."/>
            <person name="Darling A.E."/>
            <person name="Wallis C."/>
            <person name="Davis I.J."/>
            <person name="Harris S."/>
            <person name="Eisen J.A."/>
            <person name="Holcombe L.J."/>
            <person name="O'Flynn C."/>
        </authorList>
    </citation>
    <scope>NUCLEOTIDE SEQUENCE [LARGE SCALE GENOMIC DNA]</scope>
    <source>
        <strain evidence="2 3">OH2822_COT-296</strain>
    </source>
</reference>
<comment type="caution">
    <text evidence="2">The sequence shown here is derived from an EMBL/GenBank/DDBJ whole genome shotgun (WGS) entry which is preliminary data.</text>
</comment>
<proteinExistence type="predicted"/>
<feature type="transmembrane region" description="Helical" evidence="1">
    <location>
        <begin position="20"/>
        <end position="39"/>
    </location>
</feature>
<dbReference type="RefSeq" id="WP_125228978.1">
    <property type="nucleotide sequence ID" value="NZ_RQYT01000045.1"/>
</dbReference>
<keyword evidence="1" id="KW-1133">Transmembrane helix</keyword>
<dbReference type="EMBL" id="RQYT01000045">
    <property type="protein sequence ID" value="RRD48298.1"/>
    <property type="molecule type" value="Genomic_DNA"/>
</dbReference>
<organism evidence="2 3">
    <name type="scientific">Arachnia propionica</name>
    <dbReference type="NCBI Taxonomy" id="1750"/>
    <lineage>
        <taxon>Bacteria</taxon>
        <taxon>Bacillati</taxon>
        <taxon>Actinomycetota</taxon>
        <taxon>Actinomycetes</taxon>
        <taxon>Propionibacteriales</taxon>
        <taxon>Propionibacteriaceae</taxon>
        <taxon>Arachnia</taxon>
    </lineage>
</organism>
<name>A0A3P1WR28_9ACTN</name>
<accession>A0A3P1WR28</accession>
<sequence>MDGGWKYTHAPRWRIVTPLRVSLVALLAAVVVIGVFGGWRRDERSRADTPTIQPGETISGLPFAITPKRAEWTTSTEEPFFTQEGERLIVLVLELETMADFPVHANTLSDELITDIRSSEGTEFLPGFFKRTARSAYRTIDLRTSAALPPELPQEIGFVFTQPTSTPLPEEVTVLLPNLTWREHSGGIGYSWFDPVVRAQVTLPLERMADP</sequence>
<evidence type="ECO:0000313" key="2">
    <source>
        <dbReference type="EMBL" id="RRD48298.1"/>
    </source>
</evidence>
<protein>
    <submittedName>
        <fullName evidence="2">Uncharacterized protein</fullName>
    </submittedName>
</protein>
<evidence type="ECO:0000313" key="3">
    <source>
        <dbReference type="Proteomes" id="UP000280935"/>
    </source>
</evidence>
<dbReference type="OrthoDB" id="9851719at2"/>
<keyword evidence="1" id="KW-0472">Membrane</keyword>
<dbReference type="AlphaFoldDB" id="A0A3P1WR28"/>
<gene>
    <name evidence="2" type="ORF">EII35_13455</name>
</gene>